<comment type="caution">
    <text evidence="2">The sequence shown here is derived from an EMBL/GenBank/DDBJ whole genome shotgun (WGS) entry which is preliminary data.</text>
</comment>
<reference evidence="2 3" key="1">
    <citation type="submission" date="2015-09" db="EMBL/GenBank/DDBJ databases">
        <title>Genome sequence of the marine flavobacterium Croceitalea dokdonensis DOKDO 023 that contains proton- and sodium-pumping rhodopsins.</title>
        <authorList>
            <person name="Kwon S.-K."/>
            <person name="Lee H.K."/>
            <person name="Kwak M.-J."/>
            <person name="Kim J.F."/>
        </authorList>
    </citation>
    <scope>NUCLEOTIDE SEQUENCE [LARGE SCALE GENOMIC DNA]</scope>
    <source>
        <strain evidence="2 3">DOKDO 023</strain>
    </source>
</reference>
<feature type="transmembrane region" description="Helical" evidence="1">
    <location>
        <begin position="81"/>
        <end position="99"/>
    </location>
</feature>
<evidence type="ECO:0000313" key="3">
    <source>
        <dbReference type="Proteomes" id="UP000050280"/>
    </source>
</evidence>
<dbReference type="Proteomes" id="UP000050280">
    <property type="component" value="Unassembled WGS sequence"/>
</dbReference>
<feature type="transmembrane region" description="Helical" evidence="1">
    <location>
        <begin position="288"/>
        <end position="311"/>
    </location>
</feature>
<dbReference type="SUPFAM" id="SSF103473">
    <property type="entry name" value="MFS general substrate transporter"/>
    <property type="match status" value="1"/>
</dbReference>
<dbReference type="RefSeq" id="WP_157449697.1">
    <property type="nucleotide sequence ID" value="NZ_LDJX01000003.1"/>
</dbReference>
<keyword evidence="1" id="KW-1133">Transmembrane helix</keyword>
<feature type="transmembrane region" description="Helical" evidence="1">
    <location>
        <begin position="317"/>
        <end position="339"/>
    </location>
</feature>
<dbReference type="AlphaFoldDB" id="A0A0P7AUI9"/>
<dbReference type="PATRIC" id="fig|1300341.3.peg.2010"/>
<feature type="transmembrane region" description="Helical" evidence="1">
    <location>
        <begin position="133"/>
        <end position="155"/>
    </location>
</feature>
<dbReference type="EMBL" id="LDJX01000003">
    <property type="protein sequence ID" value="KPM32173.1"/>
    <property type="molecule type" value="Genomic_DNA"/>
</dbReference>
<feature type="transmembrane region" description="Helical" evidence="1">
    <location>
        <begin position="386"/>
        <end position="409"/>
    </location>
</feature>
<dbReference type="Pfam" id="PF18943">
    <property type="entry name" value="DUF5690"/>
    <property type="match status" value="1"/>
</dbReference>
<dbReference type="InterPro" id="IPR036259">
    <property type="entry name" value="MFS_trans_sf"/>
</dbReference>
<feature type="transmembrane region" description="Helical" evidence="1">
    <location>
        <begin position="7"/>
        <end position="28"/>
    </location>
</feature>
<keyword evidence="1" id="KW-0472">Membrane</keyword>
<sequence>MKISLPDIRFLSFSAFASFGTYFCMYAFRKPYTVASFENVEFIGVDFKILLILSQVLGYMLSKFVGIKLISEMRANVRFSYLIRMIVLAELCLIAFGVLPAPYNIVFMFVNGLSLGMIWGIVFSYLEGRKFTEILGVALCSSFIVSSGAVKSVGLMVLNEIQVSENWMPAVTGAFFLIPLLSFALLLQRVPKPTKMDIVLRSERKPMTKEDRIKLVRFFLLPIVLLVFFYTCLTALRDFRDNFSREIWDAVGYQGNALIYTLSEIPIAITVLILLGSLSFVKRNRKAFLYYHYILVLGVVMIGLGTFLFQLKIISPLVWMVLTGFGLYSCYVPFNGIFFDRMIAVFRINGNAGFLIYIADAFGYLGSIAVLLYKNFGQGHLSWLKFFMNATYIVAALGLVICVTSLAYFKSKYKKVRIPPEPQIHLV</sequence>
<dbReference type="STRING" id="1300341.I595_1822"/>
<evidence type="ECO:0000313" key="2">
    <source>
        <dbReference type="EMBL" id="KPM32173.1"/>
    </source>
</evidence>
<name>A0A0P7AUI9_9FLAO</name>
<feature type="transmembrane region" description="Helical" evidence="1">
    <location>
        <begin position="257"/>
        <end position="281"/>
    </location>
</feature>
<feature type="transmembrane region" description="Helical" evidence="1">
    <location>
        <begin position="105"/>
        <end position="126"/>
    </location>
</feature>
<gene>
    <name evidence="2" type="ORF">I595_1822</name>
</gene>
<keyword evidence="3" id="KW-1185">Reference proteome</keyword>
<dbReference type="InterPro" id="IPR043745">
    <property type="entry name" value="DUF5690"/>
</dbReference>
<evidence type="ECO:0008006" key="4">
    <source>
        <dbReference type="Google" id="ProtNLM"/>
    </source>
</evidence>
<protein>
    <recommendedName>
        <fullName evidence="4">MFS transporter</fullName>
    </recommendedName>
</protein>
<accession>A0A0P7AUI9</accession>
<feature type="transmembrane region" description="Helical" evidence="1">
    <location>
        <begin position="215"/>
        <end position="237"/>
    </location>
</feature>
<feature type="transmembrane region" description="Helical" evidence="1">
    <location>
        <begin position="167"/>
        <end position="187"/>
    </location>
</feature>
<feature type="transmembrane region" description="Helical" evidence="1">
    <location>
        <begin position="351"/>
        <end position="374"/>
    </location>
</feature>
<dbReference type="OrthoDB" id="182994at2"/>
<feature type="transmembrane region" description="Helical" evidence="1">
    <location>
        <begin position="40"/>
        <end position="61"/>
    </location>
</feature>
<evidence type="ECO:0000256" key="1">
    <source>
        <dbReference type="SAM" id="Phobius"/>
    </source>
</evidence>
<keyword evidence="1" id="KW-0812">Transmembrane</keyword>
<organism evidence="2 3">
    <name type="scientific">Croceitalea dokdonensis DOKDO 023</name>
    <dbReference type="NCBI Taxonomy" id="1300341"/>
    <lineage>
        <taxon>Bacteria</taxon>
        <taxon>Pseudomonadati</taxon>
        <taxon>Bacteroidota</taxon>
        <taxon>Flavobacteriia</taxon>
        <taxon>Flavobacteriales</taxon>
        <taxon>Flavobacteriaceae</taxon>
        <taxon>Croceitalea</taxon>
    </lineage>
</organism>
<proteinExistence type="predicted"/>